<dbReference type="PROSITE" id="PS50102">
    <property type="entry name" value="RRM"/>
    <property type="match status" value="1"/>
</dbReference>
<feature type="non-terminal residue" evidence="6">
    <location>
        <position position="1"/>
    </location>
</feature>
<dbReference type="STRING" id="71139.A0A059CB16"/>
<feature type="domain" description="RRM" evidence="5">
    <location>
        <begin position="48"/>
        <end position="128"/>
    </location>
</feature>
<dbReference type="InterPro" id="IPR012677">
    <property type="entry name" value="Nucleotide-bd_a/b_plait_sf"/>
</dbReference>
<evidence type="ECO:0000259" key="5">
    <source>
        <dbReference type="PROSITE" id="PS50102"/>
    </source>
</evidence>
<evidence type="ECO:0000256" key="4">
    <source>
        <dbReference type="SAM" id="MobiDB-lite"/>
    </source>
</evidence>
<dbReference type="PANTHER" id="PTHR13952">
    <property type="entry name" value="U1 SMALL NUCLEAR RIBONUCLEOPROTEIN 70 KD"/>
    <property type="match status" value="1"/>
</dbReference>
<comment type="subcellular location">
    <subcellularLocation>
        <location evidence="1">Nucleus</location>
    </subcellularLocation>
</comment>
<accession>A0A059CB16</accession>
<dbReference type="GO" id="GO:0000398">
    <property type="term" value="P:mRNA splicing, via spliceosome"/>
    <property type="evidence" value="ECO:0000318"/>
    <property type="project" value="GO_Central"/>
</dbReference>
<dbReference type="InterPro" id="IPR035979">
    <property type="entry name" value="RBD_domain_sf"/>
</dbReference>
<evidence type="ECO:0000256" key="1">
    <source>
        <dbReference type="ARBA" id="ARBA00004123"/>
    </source>
</evidence>
<dbReference type="GO" id="GO:0005685">
    <property type="term" value="C:U1 snRNP"/>
    <property type="evidence" value="ECO:0000318"/>
    <property type="project" value="GO_Central"/>
</dbReference>
<dbReference type="Gene3D" id="3.30.70.330">
    <property type="match status" value="1"/>
</dbReference>
<dbReference type="SUPFAM" id="SSF54928">
    <property type="entry name" value="RNA-binding domain, RBD"/>
    <property type="match status" value="1"/>
</dbReference>
<keyword evidence="2" id="KW-0539">Nucleus</keyword>
<dbReference type="GO" id="GO:0003729">
    <property type="term" value="F:mRNA binding"/>
    <property type="evidence" value="ECO:0000318"/>
    <property type="project" value="GO_Central"/>
</dbReference>
<dbReference type="GO" id="GO:0030619">
    <property type="term" value="F:U1 snRNA binding"/>
    <property type="evidence" value="ECO:0000318"/>
    <property type="project" value="GO_Central"/>
</dbReference>
<proteinExistence type="predicted"/>
<reference evidence="6" key="1">
    <citation type="submission" date="2013-07" db="EMBL/GenBank/DDBJ databases">
        <title>The genome of Eucalyptus grandis.</title>
        <authorList>
            <person name="Schmutz J."/>
            <person name="Hayes R."/>
            <person name="Myburg A."/>
            <person name="Tuskan G."/>
            <person name="Grattapaglia D."/>
            <person name="Rokhsar D.S."/>
        </authorList>
    </citation>
    <scope>NUCLEOTIDE SEQUENCE</scope>
    <source>
        <tissue evidence="6">Leaf extractions</tissue>
    </source>
</reference>
<dbReference type="EMBL" id="KK198756">
    <property type="protein sequence ID" value="KCW75658.1"/>
    <property type="molecule type" value="Genomic_DNA"/>
</dbReference>
<name>A0A059CB16_EUCGR</name>
<dbReference type="AlphaFoldDB" id="A0A059CB16"/>
<dbReference type="SMART" id="SM00360">
    <property type="entry name" value="RRM"/>
    <property type="match status" value="1"/>
</dbReference>
<gene>
    <name evidence="6" type="ORF">EUGRSUZ_D00021</name>
</gene>
<dbReference type="Gramene" id="KCW75658">
    <property type="protein sequence ID" value="KCW75658"/>
    <property type="gene ID" value="EUGRSUZ_D00021"/>
</dbReference>
<evidence type="ECO:0000256" key="2">
    <source>
        <dbReference type="ARBA" id="ARBA00023242"/>
    </source>
</evidence>
<dbReference type="InterPro" id="IPR051183">
    <property type="entry name" value="U1_U11-U12_snRNP_70-35kDa"/>
</dbReference>
<dbReference type="InParanoid" id="A0A059CB16"/>
<keyword evidence="3" id="KW-0694">RNA-binding</keyword>
<evidence type="ECO:0000256" key="3">
    <source>
        <dbReference type="PROSITE-ProRule" id="PRU00176"/>
    </source>
</evidence>
<feature type="compositionally biased region" description="Pro residues" evidence="4">
    <location>
        <begin position="139"/>
        <end position="148"/>
    </location>
</feature>
<dbReference type="PANTHER" id="PTHR13952:SF19">
    <property type="entry name" value="GLYCINE-RICH RNA-BINDING PROTEIN 4, MITOCHONDRIAL ISOFORM X1"/>
    <property type="match status" value="1"/>
</dbReference>
<organism evidence="6">
    <name type="scientific">Eucalyptus grandis</name>
    <name type="common">Flooded gum</name>
    <dbReference type="NCBI Taxonomy" id="71139"/>
    <lineage>
        <taxon>Eukaryota</taxon>
        <taxon>Viridiplantae</taxon>
        <taxon>Streptophyta</taxon>
        <taxon>Embryophyta</taxon>
        <taxon>Tracheophyta</taxon>
        <taxon>Spermatophyta</taxon>
        <taxon>Magnoliopsida</taxon>
        <taxon>eudicotyledons</taxon>
        <taxon>Gunneridae</taxon>
        <taxon>Pentapetalae</taxon>
        <taxon>rosids</taxon>
        <taxon>malvids</taxon>
        <taxon>Myrtales</taxon>
        <taxon>Myrtaceae</taxon>
        <taxon>Myrtoideae</taxon>
        <taxon>Eucalypteae</taxon>
        <taxon>Eucalyptus</taxon>
    </lineage>
</organism>
<dbReference type="eggNOG" id="KOG0118">
    <property type="taxonomic scope" value="Eukaryota"/>
</dbReference>
<protein>
    <recommendedName>
        <fullName evidence="5">RRM domain-containing protein</fullName>
    </recommendedName>
</protein>
<sequence>PKVGWPPFPLTSHVGNANPNPHSSVALPCHLWLHQLRQIQDKVEQSESEGLLLRLPSRQPNHGPELLKEFSTFGHVAEVKLAKDEATKQSRGYAFIQYTCQDDAVLALENMDRKKLEGRVIYVEIAKPGKEAYDKPWTCGPPPPPPPPPHDDRAAE</sequence>
<dbReference type="InterPro" id="IPR000504">
    <property type="entry name" value="RRM_dom"/>
</dbReference>
<feature type="region of interest" description="Disordered" evidence="4">
    <location>
        <begin position="132"/>
        <end position="156"/>
    </location>
</feature>
<evidence type="ECO:0000313" key="6">
    <source>
        <dbReference type="EMBL" id="KCW75658.1"/>
    </source>
</evidence>
<dbReference type="GO" id="GO:0071004">
    <property type="term" value="C:U2-type prespliceosome"/>
    <property type="evidence" value="ECO:0000318"/>
    <property type="project" value="GO_Central"/>
</dbReference>
<dbReference type="Pfam" id="PF00076">
    <property type="entry name" value="RRM_1"/>
    <property type="match status" value="1"/>
</dbReference>